<protein>
    <submittedName>
        <fullName evidence="2">(northern house mosquito) hypothetical protein</fullName>
    </submittedName>
</protein>
<accession>A0A8D8DRN2</accession>
<feature type="region of interest" description="Disordered" evidence="1">
    <location>
        <begin position="122"/>
        <end position="161"/>
    </location>
</feature>
<organism evidence="2">
    <name type="scientific">Culex pipiens</name>
    <name type="common">House mosquito</name>
    <dbReference type="NCBI Taxonomy" id="7175"/>
    <lineage>
        <taxon>Eukaryota</taxon>
        <taxon>Metazoa</taxon>
        <taxon>Ecdysozoa</taxon>
        <taxon>Arthropoda</taxon>
        <taxon>Hexapoda</taxon>
        <taxon>Insecta</taxon>
        <taxon>Pterygota</taxon>
        <taxon>Neoptera</taxon>
        <taxon>Endopterygota</taxon>
        <taxon>Diptera</taxon>
        <taxon>Nematocera</taxon>
        <taxon>Culicoidea</taxon>
        <taxon>Culicidae</taxon>
        <taxon>Culicinae</taxon>
        <taxon>Culicini</taxon>
        <taxon>Culex</taxon>
        <taxon>Culex</taxon>
    </lineage>
</organism>
<proteinExistence type="predicted"/>
<feature type="region of interest" description="Disordered" evidence="1">
    <location>
        <begin position="74"/>
        <end position="101"/>
    </location>
</feature>
<dbReference type="EMBL" id="HBUE01278748">
    <property type="protein sequence ID" value="CAG6567892.1"/>
    <property type="molecule type" value="Transcribed_RNA"/>
</dbReference>
<reference evidence="2" key="1">
    <citation type="submission" date="2021-05" db="EMBL/GenBank/DDBJ databases">
        <authorList>
            <person name="Alioto T."/>
            <person name="Alioto T."/>
            <person name="Gomez Garrido J."/>
        </authorList>
    </citation>
    <scope>NUCLEOTIDE SEQUENCE</scope>
</reference>
<dbReference type="AlphaFoldDB" id="A0A8D8DRN2"/>
<name>A0A8D8DRN2_CULPI</name>
<feature type="compositionally biased region" description="Polar residues" evidence="1">
    <location>
        <begin position="19"/>
        <end position="32"/>
    </location>
</feature>
<dbReference type="EMBL" id="HBUE01173280">
    <property type="protein sequence ID" value="CAG6516393.1"/>
    <property type="molecule type" value="Transcribed_RNA"/>
</dbReference>
<feature type="compositionally biased region" description="Basic and acidic residues" evidence="1">
    <location>
        <begin position="122"/>
        <end position="144"/>
    </location>
</feature>
<sequence>MSHAKDQETARVPTAGPNPGQTQQGSIRSGQLLSDCPLEEVRRRGTTQQFRQCRVHLRQCVPAQADQLELDGDCRRPSRAIDSGPDASAIGKGRRSVRRPAQVHGRCVQVHVRLELRPGAHLGRSDLRGRSRDLPAVGRSEKAAAGEGKWGFSGRGGHSGG</sequence>
<evidence type="ECO:0000256" key="1">
    <source>
        <dbReference type="SAM" id="MobiDB-lite"/>
    </source>
</evidence>
<feature type="region of interest" description="Disordered" evidence="1">
    <location>
        <begin position="1"/>
        <end position="33"/>
    </location>
</feature>
<evidence type="ECO:0000313" key="2">
    <source>
        <dbReference type="EMBL" id="CAG6516393.1"/>
    </source>
</evidence>
<feature type="compositionally biased region" description="Gly residues" evidence="1">
    <location>
        <begin position="148"/>
        <end position="161"/>
    </location>
</feature>